<dbReference type="PATRIC" id="fig|1158601.3.peg.1657"/>
<evidence type="ECO:0008006" key="5">
    <source>
        <dbReference type="Google" id="ProtNLM"/>
    </source>
</evidence>
<reference evidence="2 4" key="2">
    <citation type="submission" date="2013-03" db="EMBL/GenBank/DDBJ databases">
        <title>The Genome Sequence of Enterococcus malodoratus ATCC_43197 (PacBio/Illumina hybrid assembly).</title>
        <authorList>
            <consortium name="The Broad Institute Genomics Platform"/>
            <consortium name="The Broad Institute Genome Sequencing Center for Infectious Disease"/>
            <person name="Earl A."/>
            <person name="Russ C."/>
            <person name="Gilmore M."/>
            <person name="Surin D."/>
            <person name="Walker B."/>
            <person name="Young S."/>
            <person name="Zeng Q."/>
            <person name="Gargeya S."/>
            <person name="Fitzgerald M."/>
            <person name="Haas B."/>
            <person name="Abouelleil A."/>
            <person name="Allen A.W."/>
            <person name="Alvarado L."/>
            <person name="Arachchi H.M."/>
            <person name="Berlin A.M."/>
            <person name="Chapman S.B."/>
            <person name="Gainer-Dewar J."/>
            <person name="Goldberg J."/>
            <person name="Griggs A."/>
            <person name="Gujja S."/>
            <person name="Hansen M."/>
            <person name="Howarth C."/>
            <person name="Imamovic A."/>
            <person name="Ireland A."/>
            <person name="Larimer J."/>
            <person name="McCowan C."/>
            <person name="Murphy C."/>
            <person name="Pearson M."/>
            <person name="Poon T.W."/>
            <person name="Priest M."/>
            <person name="Roberts A."/>
            <person name="Saif S."/>
            <person name="Shea T."/>
            <person name="Sisk P."/>
            <person name="Sykes S."/>
            <person name="Wortman J."/>
            <person name="Nusbaum C."/>
            <person name="Birren B."/>
        </authorList>
    </citation>
    <scope>NUCLEOTIDE SEQUENCE [LARGE SCALE GENOMIC DNA]</scope>
    <source>
        <strain evidence="2 4">ATCC 43197</strain>
    </source>
</reference>
<reference evidence="1 3" key="1">
    <citation type="submission" date="2013-02" db="EMBL/GenBank/DDBJ databases">
        <title>The Genome Sequence of Enterococcus malodoratus ATCC_43197.</title>
        <authorList>
            <consortium name="The Broad Institute Genome Sequencing Platform"/>
            <consortium name="The Broad Institute Genome Sequencing Center for Infectious Disease"/>
            <person name="Earl A.M."/>
            <person name="Gilmore M.S."/>
            <person name="Lebreton F."/>
            <person name="Walker B."/>
            <person name="Young S.K."/>
            <person name="Zeng Q."/>
            <person name="Gargeya S."/>
            <person name="Fitzgerald M."/>
            <person name="Haas B."/>
            <person name="Abouelleil A."/>
            <person name="Alvarado L."/>
            <person name="Arachchi H.M."/>
            <person name="Berlin A.M."/>
            <person name="Chapman S.B."/>
            <person name="Dewar J."/>
            <person name="Goldberg J."/>
            <person name="Griggs A."/>
            <person name="Gujja S."/>
            <person name="Hansen M."/>
            <person name="Howarth C."/>
            <person name="Imamovic A."/>
            <person name="Larimer J."/>
            <person name="McCowan C."/>
            <person name="Murphy C."/>
            <person name="Neiman D."/>
            <person name="Pearson M."/>
            <person name="Priest M."/>
            <person name="Roberts A."/>
            <person name="Saif S."/>
            <person name="Shea T."/>
            <person name="Sisk P."/>
            <person name="Sykes S."/>
            <person name="Wortman J."/>
            <person name="Nusbaum C."/>
            <person name="Birren B."/>
        </authorList>
    </citation>
    <scope>NUCLEOTIDE SEQUENCE [LARGE SCALE GENOMIC DNA]</scope>
    <source>
        <strain evidence="1 3">ATCC 43197</strain>
    </source>
</reference>
<dbReference type="RefSeq" id="WP_010740535.1">
    <property type="nucleotide sequence ID" value="NZ_KB946250.1"/>
</dbReference>
<evidence type="ECO:0000313" key="1">
    <source>
        <dbReference type="EMBL" id="EOH79045.1"/>
    </source>
</evidence>
<evidence type="ECO:0000313" key="4">
    <source>
        <dbReference type="Proteomes" id="UP000014148"/>
    </source>
</evidence>
<name>R2R618_9ENTE</name>
<dbReference type="AlphaFoldDB" id="R2R618"/>
<dbReference type="OrthoDB" id="9796999at2"/>
<evidence type="ECO:0000313" key="3">
    <source>
        <dbReference type="Proteomes" id="UP000013783"/>
    </source>
</evidence>
<dbReference type="Proteomes" id="UP000014148">
    <property type="component" value="Unassembled WGS sequence"/>
</dbReference>
<gene>
    <name evidence="2" type="ORF">I585_03730</name>
    <name evidence="1" type="ORF">UAI_01691</name>
</gene>
<sequence length="189" mass="22064">MNNLFKPQDRQALRAWLAENAATTKDCWVVIDRDQSNLTYLDIVEEALCFGWIDSTKKKLSETEVAQRLSPRSKKSQWTELNKERARRLIYLDLMTELGHATLPDLSPESFVIDARILNELASDPEIQKKFADFPELYQRIRIDNIQRYGADGELFERRLEKLLLNTKANKLYGAWDDGGRLSHYKKDE</sequence>
<dbReference type="STRING" id="71451.RV07_GL002617"/>
<dbReference type="EMBL" id="ASWA01000004">
    <property type="protein sequence ID" value="EOT64530.1"/>
    <property type="molecule type" value="Genomic_DNA"/>
</dbReference>
<keyword evidence="4" id="KW-1185">Reference proteome</keyword>
<evidence type="ECO:0000313" key="2">
    <source>
        <dbReference type="EMBL" id="EOT64530.1"/>
    </source>
</evidence>
<dbReference type="EMBL" id="AJAK01000011">
    <property type="protein sequence ID" value="EOH79045.1"/>
    <property type="molecule type" value="Genomic_DNA"/>
</dbReference>
<dbReference type="Proteomes" id="UP000013783">
    <property type="component" value="Unassembled WGS sequence"/>
</dbReference>
<dbReference type="eggNOG" id="COG4430">
    <property type="taxonomic scope" value="Bacteria"/>
</dbReference>
<proteinExistence type="predicted"/>
<organism evidence="1 3">
    <name type="scientific">Enterococcus malodoratus ATCC 43197</name>
    <dbReference type="NCBI Taxonomy" id="1158601"/>
    <lineage>
        <taxon>Bacteria</taxon>
        <taxon>Bacillati</taxon>
        <taxon>Bacillota</taxon>
        <taxon>Bacilli</taxon>
        <taxon>Lactobacillales</taxon>
        <taxon>Enterococcaceae</taxon>
        <taxon>Enterococcus</taxon>
    </lineage>
</organism>
<comment type="caution">
    <text evidence="1">The sequence shown here is derived from an EMBL/GenBank/DDBJ whole genome shotgun (WGS) entry which is preliminary data.</text>
</comment>
<accession>R2R618</accession>
<protein>
    <recommendedName>
        <fullName evidence="5">Thymidylate synthase</fullName>
    </recommendedName>
</protein>